<name>A0A8D0QJB7_PIG</name>
<dbReference type="PANTHER" id="PTHR22419:SF2">
    <property type="entry name" value="COILED-COIL DOMAIN-CONTAINING PROTEIN 172"/>
    <property type="match status" value="1"/>
</dbReference>
<evidence type="ECO:0000256" key="2">
    <source>
        <dbReference type="ARBA" id="ARBA00008975"/>
    </source>
</evidence>
<evidence type="ECO:0000256" key="6">
    <source>
        <dbReference type="SAM" id="Coils"/>
    </source>
</evidence>
<dbReference type="AlphaFoldDB" id="A0A8D0QJB7"/>
<dbReference type="Proteomes" id="UP000694726">
    <property type="component" value="Unplaced"/>
</dbReference>
<evidence type="ECO:0000256" key="1">
    <source>
        <dbReference type="ARBA" id="ARBA00004496"/>
    </source>
</evidence>
<dbReference type="PANTHER" id="PTHR22419">
    <property type="entry name" value="COILED-COIL DOMAIN-CONTAINING PROTEIN 172"/>
    <property type="match status" value="1"/>
</dbReference>
<evidence type="ECO:0000256" key="4">
    <source>
        <dbReference type="ARBA" id="ARBA00022490"/>
    </source>
</evidence>
<dbReference type="InterPro" id="IPR029618">
    <property type="entry name" value="CCDC172"/>
</dbReference>
<protein>
    <recommendedName>
        <fullName evidence="3">Coiled-coil domain-containing protein 172</fullName>
    </recommendedName>
</protein>
<evidence type="ECO:0000313" key="7">
    <source>
        <dbReference type="Ensembl" id="ENSSSCP00015046939.1"/>
    </source>
</evidence>
<dbReference type="Ensembl" id="ENSSSCT00015110057.1">
    <property type="protein sequence ID" value="ENSSSCP00015046939.1"/>
    <property type="gene ID" value="ENSSSCG00015080828.1"/>
</dbReference>
<evidence type="ECO:0000256" key="3">
    <source>
        <dbReference type="ARBA" id="ARBA00022327"/>
    </source>
</evidence>
<feature type="coiled-coil region" evidence="6">
    <location>
        <begin position="107"/>
        <end position="134"/>
    </location>
</feature>
<organism evidence="7 8">
    <name type="scientific">Sus scrofa</name>
    <name type="common">Pig</name>
    <dbReference type="NCBI Taxonomy" id="9823"/>
    <lineage>
        <taxon>Eukaryota</taxon>
        <taxon>Metazoa</taxon>
        <taxon>Chordata</taxon>
        <taxon>Craniata</taxon>
        <taxon>Vertebrata</taxon>
        <taxon>Euteleostomi</taxon>
        <taxon>Mammalia</taxon>
        <taxon>Eutheria</taxon>
        <taxon>Laurasiatheria</taxon>
        <taxon>Artiodactyla</taxon>
        <taxon>Suina</taxon>
        <taxon>Suidae</taxon>
        <taxon>Sus</taxon>
    </lineage>
</organism>
<proteinExistence type="inferred from homology"/>
<feature type="coiled-coil region" evidence="6">
    <location>
        <begin position="12"/>
        <end position="46"/>
    </location>
</feature>
<comment type="subcellular location">
    <subcellularLocation>
        <location evidence="1">Cytoplasm</location>
    </subcellularLocation>
</comment>
<dbReference type="GO" id="GO:0005737">
    <property type="term" value="C:cytoplasm"/>
    <property type="evidence" value="ECO:0007669"/>
    <property type="project" value="UniProtKB-SubCell"/>
</dbReference>
<accession>A0A8D0QJB7</accession>
<keyword evidence="5 6" id="KW-0175">Coiled coil</keyword>
<reference evidence="7" key="1">
    <citation type="submission" date="2025-08" db="UniProtKB">
        <authorList>
            <consortium name="Ensembl"/>
        </authorList>
    </citation>
    <scope>IDENTIFICATION</scope>
</reference>
<keyword evidence="4" id="KW-0963">Cytoplasm</keyword>
<comment type="similarity">
    <text evidence="2">Belongs to the CCDC172 family.</text>
</comment>
<evidence type="ECO:0000256" key="5">
    <source>
        <dbReference type="ARBA" id="ARBA00023054"/>
    </source>
</evidence>
<evidence type="ECO:0000313" key="8">
    <source>
        <dbReference type="Proteomes" id="UP000694726"/>
    </source>
</evidence>
<sequence length="137" mass="16070">MDGCLSICFTVRSEINRCRENIKKAAEELNEEKIKLESKVQQFSEKAFLLQLLKTHENALKRQCSEITNEKNMLLQAFEATKRKVTEEEEKFIKEITDFNNEYDITKKRELLVKENIKIEISDLENQANILKKGMNA</sequence>